<feature type="transmembrane region" description="Helical" evidence="1">
    <location>
        <begin position="201"/>
        <end position="222"/>
    </location>
</feature>
<keyword evidence="3" id="KW-1185">Reference proteome</keyword>
<dbReference type="GO" id="GO:0022857">
    <property type="term" value="F:transmembrane transporter activity"/>
    <property type="evidence" value="ECO:0007669"/>
    <property type="project" value="InterPro"/>
</dbReference>
<keyword evidence="1" id="KW-0472">Membrane</keyword>
<name>D9Q0Q5_ACIS3</name>
<dbReference type="InParanoid" id="D9Q0Q5"/>
<protein>
    <recommendedName>
        <fullName evidence="4">MFS transporter</fullName>
    </recommendedName>
</protein>
<feature type="transmembrane region" description="Helical" evidence="1">
    <location>
        <begin position="150"/>
        <end position="170"/>
    </location>
</feature>
<feature type="transmembrane region" description="Helical" evidence="1">
    <location>
        <begin position="348"/>
        <end position="365"/>
    </location>
</feature>
<feature type="transmembrane region" description="Helical" evidence="1">
    <location>
        <begin position="66"/>
        <end position="84"/>
    </location>
</feature>
<dbReference type="AlphaFoldDB" id="D9Q0Q5"/>
<gene>
    <name evidence="2" type="ordered locus">ASAC_0486</name>
</gene>
<feature type="transmembrane region" description="Helical" evidence="1">
    <location>
        <begin position="90"/>
        <end position="112"/>
    </location>
</feature>
<dbReference type="OrthoDB" id="385503at2157"/>
<accession>D9Q0Q5</accession>
<dbReference type="RefSeq" id="WP_013266405.1">
    <property type="nucleotide sequence ID" value="NC_014374.1"/>
</dbReference>
<dbReference type="EMBL" id="CP001742">
    <property type="protein sequence ID" value="ADL18893.1"/>
    <property type="molecule type" value="Genomic_DNA"/>
</dbReference>
<keyword evidence="1" id="KW-0812">Transmembrane</keyword>
<reference evidence="2 3" key="1">
    <citation type="journal article" date="2010" name="Appl. Environ. Microbiol.">
        <title>The genome sequence of the crenarchaeon Acidilobus saccharovorans supports a new order, Acidilobales, and suggests an important ecological role in terrestrial acidic hot springs.</title>
        <authorList>
            <person name="Mardanov A.V."/>
            <person name="Svetlitchnyi V.A."/>
            <person name="Beletsky A.V."/>
            <person name="Prokofeva M.I."/>
            <person name="Bonch-Osmolovskaya E.A."/>
            <person name="Ravin N.V."/>
            <person name="Skryabin K.G."/>
        </authorList>
    </citation>
    <scope>NUCLEOTIDE SEQUENCE [LARGE SCALE GENOMIC DNA]</scope>
    <source>
        <strain evidence="3">DSM 16705 / JCM 18335 / VKM B-2471 / 345-15</strain>
    </source>
</reference>
<dbReference type="HOGENOM" id="CLU_755663_0_0_2"/>
<organism evidence="2 3">
    <name type="scientific">Acidilobus saccharovorans (strain DSM 16705 / JCM 18335 / VKM B-2471 / 345-15)</name>
    <dbReference type="NCBI Taxonomy" id="666510"/>
    <lineage>
        <taxon>Archaea</taxon>
        <taxon>Thermoproteota</taxon>
        <taxon>Thermoprotei</taxon>
        <taxon>Acidilobales</taxon>
        <taxon>Acidilobaceae</taxon>
        <taxon>Acidilobus</taxon>
    </lineage>
</organism>
<feature type="transmembrane region" description="Helical" evidence="1">
    <location>
        <begin position="39"/>
        <end position="59"/>
    </location>
</feature>
<evidence type="ECO:0000256" key="1">
    <source>
        <dbReference type="SAM" id="Phobius"/>
    </source>
</evidence>
<dbReference type="Gene3D" id="1.20.1250.20">
    <property type="entry name" value="MFS general substrate transporter like domains"/>
    <property type="match status" value="1"/>
</dbReference>
<keyword evidence="1" id="KW-1133">Transmembrane helix</keyword>
<dbReference type="KEGG" id="asc:ASAC_0486"/>
<evidence type="ECO:0008006" key="4">
    <source>
        <dbReference type="Google" id="ProtNLM"/>
    </source>
</evidence>
<evidence type="ECO:0000313" key="2">
    <source>
        <dbReference type="EMBL" id="ADL18893.1"/>
    </source>
</evidence>
<feature type="transmembrane region" description="Helical" evidence="1">
    <location>
        <begin position="124"/>
        <end position="144"/>
    </location>
</feature>
<dbReference type="eggNOG" id="arCOG03660">
    <property type="taxonomic scope" value="Archaea"/>
</dbReference>
<dbReference type="InterPro" id="IPR011701">
    <property type="entry name" value="MFS"/>
</dbReference>
<dbReference type="STRING" id="666510.ASAC_0486"/>
<feature type="transmembrane region" description="Helical" evidence="1">
    <location>
        <begin position="234"/>
        <end position="252"/>
    </location>
</feature>
<feature type="transmembrane region" description="Helical" evidence="1">
    <location>
        <begin position="264"/>
        <end position="297"/>
    </location>
</feature>
<dbReference type="InterPro" id="IPR036259">
    <property type="entry name" value="MFS_trans_sf"/>
</dbReference>
<dbReference type="SUPFAM" id="SSF103473">
    <property type="entry name" value="MFS general substrate transporter"/>
    <property type="match status" value="1"/>
</dbReference>
<dbReference type="Pfam" id="PF07690">
    <property type="entry name" value="MFS_1"/>
    <property type="match status" value="1"/>
</dbReference>
<sequence length="366" mass="38143">MRRESVGFVLSAASIRFATASLQATAVAFLAITGVKTPLISYMVILMWASIAIGSLAATLAKRAKASSLVGLPLMALGLITLAVSPKLAVLSIIVAGFGSGMAGSALAPSLHRLSPRERPMEGLGSYSLGLSLGLITATLVSSLMPPSKLWIVFIAAGAVAVASAAHVLLTPVPSHANVHIKLPGLSDVKRFFTTRRFTKAFYVNFLYSTIFPLVLSYWSLYAIKVLGMSTGQAFGLLTAMFIISAAIRLASIRLKNVRAAEITALAALTVSTALLSTNATMLVTAGIILFGVPHALIYPVSLYESFESSPDSEIKASYVIALSSGAGEVLAPLVASLMVTLGAIEHIYIISVPLAVVALSLALVL</sequence>
<dbReference type="Proteomes" id="UP000000346">
    <property type="component" value="Chromosome"/>
</dbReference>
<proteinExistence type="predicted"/>
<evidence type="ECO:0000313" key="3">
    <source>
        <dbReference type="Proteomes" id="UP000000346"/>
    </source>
</evidence>
<dbReference type="GeneID" id="9498717"/>